<organism evidence="1 2">
    <name type="scientific">Mycena metata</name>
    <dbReference type="NCBI Taxonomy" id="1033252"/>
    <lineage>
        <taxon>Eukaryota</taxon>
        <taxon>Fungi</taxon>
        <taxon>Dikarya</taxon>
        <taxon>Basidiomycota</taxon>
        <taxon>Agaricomycotina</taxon>
        <taxon>Agaricomycetes</taxon>
        <taxon>Agaricomycetidae</taxon>
        <taxon>Agaricales</taxon>
        <taxon>Marasmiineae</taxon>
        <taxon>Mycenaceae</taxon>
        <taxon>Mycena</taxon>
    </lineage>
</organism>
<evidence type="ECO:0000313" key="1">
    <source>
        <dbReference type="EMBL" id="KAJ7779835.1"/>
    </source>
</evidence>
<proteinExistence type="predicted"/>
<evidence type="ECO:0000313" key="2">
    <source>
        <dbReference type="Proteomes" id="UP001215598"/>
    </source>
</evidence>
<dbReference type="EMBL" id="JARKIB010000005">
    <property type="protein sequence ID" value="KAJ7779835.1"/>
    <property type="molecule type" value="Genomic_DNA"/>
</dbReference>
<gene>
    <name evidence="1" type="ORF">B0H16DRAFT_1448270</name>
</gene>
<name>A0AAD7NY55_9AGAR</name>
<accession>A0AAD7NY55</accession>
<reference evidence="1" key="1">
    <citation type="submission" date="2023-03" db="EMBL/GenBank/DDBJ databases">
        <title>Massive genome expansion in bonnet fungi (Mycena s.s.) driven by repeated elements and novel gene families across ecological guilds.</title>
        <authorList>
            <consortium name="Lawrence Berkeley National Laboratory"/>
            <person name="Harder C.B."/>
            <person name="Miyauchi S."/>
            <person name="Viragh M."/>
            <person name="Kuo A."/>
            <person name="Thoen E."/>
            <person name="Andreopoulos B."/>
            <person name="Lu D."/>
            <person name="Skrede I."/>
            <person name="Drula E."/>
            <person name="Henrissat B."/>
            <person name="Morin E."/>
            <person name="Kohler A."/>
            <person name="Barry K."/>
            <person name="LaButti K."/>
            <person name="Morin E."/>
            <person name="Salamov A."/>
            <person name="Lipzen A."/>
            <person name="Mereny Z."/>
            <person name="Hegedus B."/>
            <person name="Baldrian P."/>
            <person name="Stursova M."/>
            <person name="Weitz H."/>
            <person name="Taylor A."/>
            <person name="Grigoriev I.V."/>
            <person name="Nagy L.G."/>
            <person name="Martin F."/>
            <person name="Kauserud H."/>
        </authorList>
    </citation>
    <scope>NUCLEOTIDE SEQUENCE</scope>
    <source>
        <strain evidence="1">CBHHK182m</strain>
    </source>
</reference>
<keyword evidence="2" id="KW-1185">Reference proteome</keyword>
<dbReference type="AlphaFoldDB" id="A0AAD7NY55"/>
<dbReference type="Proteomes" id="UP001215598">
    <property type="component" value="Unassembled WGS sequence"/>
</dbReference>
<sequence length="121" mass="13360">MQRLVRQGSAGPAGHTLPDVRPAAILLQDLFVQKIQGGGFLAASSIPIISENSWVKTKPSRENKTHFELLYFSETSEHAWLHRAHGKLRKAKAAGVNKGMWARRVKGQAAPILQRTKDCPP</sequence>
<protein>
    <submittedName>
        <fullName evidence="1">Uncharacterized protein</fullName>
    </submittedName>
</protein>
<comment type="caution">
    <text evidence="1">The sequence shown here is derived from an EMBL/GenBank/DDBJ whole genome shotgun (WGS) entry which is preliminary data.</text>
</comment>